<dbReference type="Pfam" id="PF02759">
    <property type="entry name" value="RUN"/>
    <property type="match status" value="1"/>
</dbReference>
<name>A0ABM3PJ96_ACIJB</name>
<dbReference type="Gene3D" id="1.20.58.900">
    <property type="match status" value="1"/>
</dbReference>
<accession>A0ABM3PJ96</accession>
<dbReference type="InterPro" id="IPR004012">
    <property type="entry name" value="Run_dom"/>
</dbReference>
<dbReference type="InterPro" id="IPR037213">
    <property type="entry name" value="Run_dom_sf"/>
</dbReference>
<dbReference type="PANTHER" id="PTHR47732">
    <property type="entry name" value="RUN AND FYVE DOMAIN-CONTAINING PROTEIN 4"/>
    <property type="match status" value="1"/>
</dbReference>
<feature type="compositionally biased region" description="Basic and acidic residues" evidence="2">
    <location>
        <begin position="715"/>
        <end position="725"/>
    </location>
</feature>
<sequence>MCASRMMTALARLPVAERGDRPSAQCPHGVSPHRVAHIRRPLGSRTRRLLPGLTLQSHKESHHFEILMAEEGAILTRNLKAAVSAILQGYPGGQPPVTDASAELHRLCGCLELLLQFDQKEQKSLLRPRKDYWDFLCSGLRQQRGSTEPARFVCSQDKLKTSLAKGRAFIRFCLAHGQLAESLQLCLLNPELTREWYGPRSPLVCPELREDLLDSLYALNGVTFDLNLRWPDLDEAWPMFSESCCPSRTQGRRPRKTKDSPKQLPSTRYGYREDSACAQKGEHTATPPVKCGDAAMHGGTGEPGDGFSGEISATHGNPTAVQPEELHTSQTSCLQDAPREDWLAGLPRSQQQRHLLPFLEKKREDPRSLGSSQGMWEPAGEELQQAQEKGAPRTGICLEISTPSIQGQGEGSEGAPKEVIGTEAKGRRILPSAEGTHEGGAEQGHAHRLLVSSPTGTIEDTMSGNQQEWEVPSIPGEPGVLWGLGTKEDFTPEKPQEETGETSVTRRKEQAEVALQDVVESLRCGLRKTEERAQHQEQLLKEKEGELRTLQEMLSRCQEERARLQTELEQNQQEAERRDAMYEKELGGQRDLVHAMKMRVLELIHLMQQLASCPILPKEKPQVNHPCPLLKLQQLKHEIMTMDPQMFEKSLEHRSRDKERRMTCGRRSSISLPWPPDAVLTAARSLAGCLGGTHAGSAEAWFAMPALWITRREGATAHPAPRREQLSSTNEITQEWPPTPSRQLPPLCPSHPSGLTCPAFWKLVT</sequence>
<evidence type="ECO:0000313" key="4">
    <source>
        <dbReference type="Proteomes" id="UP001652583"/>
    </source>
</evidence>
<gene>
    <name evidence="5 6" type="primary">RUFY4</name>
</gene>
<feature type="compositionally biased region" description="Basic and acidic residues" evidence="2">
    <location>
        <begin position="487"/>
        <end position="497"/>
    </location>
</feature>
<feature type="coiled-coil region" evidence="1">
    <location>
        <begin position="526"/>
        <end position="585"/>
    </location>
</feature>
<feature type="region of interest" description="Disordered" evidence="2">
    <location>
        <begin position="360"/>
        <end position="381"/>
    </location>
</feature>
<proteinExistence type="predicted"/>
<dbReference type="PROSITE" id="PS50826">
    <property type="entry name" value="RUN"/>
    <property type="match status" value="1"/>
</dbReference>
<evidence type="ECO:0000259" key="3">
    <source>
        <dbReference type="PROSITE" id="PS50826"/>
    </source>
</evidence>
<evidence type="ECO:0000256" key="2">
    <source>
        <dbReference type="SAM" id="MobiDB-lite"/>
    </source>
</evidence>
<dbReference type="InterPro" id="IPR042939">
    <property type="entry name" value="RUFY4"/>
</dbReference>
<keyword evidence="4" id="KW-1185">Reference proteome</keyword>
<dbReference type="GeneID" id="106970060"/>
<evidence type="ECO:0000313" key="6">
    <source>
        <dbReference type="RefSeq" id="XP_053071745.1"/>
    </source>
</evidence>
<dbReference type="SUPFAM" id="SSF140741">
    <property type="entry name" value="RUN domain-like"/>
    <property type="match status" value="1"/>
</dbReference>
<feature type="region of interest" description="Disordered" evidence="2">
    <location>
        <begin position="715"/>
        <end position="747"/>
    </location>
</feature>
<reference evidence="4 5" key="1">
    <citation type="submission" date="2025-05" db="UniProtKB">
        <authorList>
            <consortium name="RefSeq"/>
        </authorList>
    </citation>
    <scope>NUCLEOTIDE SEQUENCE [LARGE SCALE GENOMIC DNA]</scope>
    <source>
        <tissue evidence="5 6">Blood</tissue>
    </source>
</reference>
<feature type="region of interest" description="Disordered" evidence="2">
    <location>
        <begin position="244"/>
        <end position="269"/>
    </location>
</feature>
<organism evidence="4 6">
    <name type="scientific">Acinonyx jubatus</name>
    <name type="common">Cheetah</name>
    <dbReference type="NCBI Taxonomy" id="32536"/>
    <lineage>
        <taxon>Eukaryota</taxon>
        <taxon>Metazoa</taxon>
        <taxon>Chordata</taxon>
        <taxon>Craniata</taxon>
        <taxon>Vertebrata</taxon>
        <taxon>Euteleostomi</taxon>
        <taxon>Mammalia</taxon>
        <taxon>Eutheria</taxon>
        <taxon>Laurasiatheria</taxon>
        <taxon>Carnivora</taxon>
        <taxon>Feliformia</taxon>
        <taxon>Felidae</taxon>
        <taxon>Felinae</taxon>
        <taxon>Acinonyx</taxon>
    </lineage>
</organism>
<dbReference type="Proteomes" id="UP001652583">
    <property type="component" value="Chromosome C1"/>
</dbReference>
<dbReference type="RefSeq" id="XP_053071745.1">
    <property type="nucleotide sequence ID" value="XM_053215770.1"/>
</dbReference>
<protein>
    <submittedName>
        <fullName evidence="5 6">RUN and FYVE domain-containing protein 4 isoform X1</fullName>
    </submittedName>
</protein>
<dbReference type="SMART" id="SM00593">
    <property type="entry name" value="RUN"/>
    <property type="match status" value="1"/>
</dbReference>
<feature type="domain" description="RUN" evidence="3">
    <location>
        <begin position="98"/>
        <end position="231"/>
    </location>
</feature>
<evidence type="ECO:0000256" key="1">
    <source>
        <dbReference type="SAM" id="Coils"/>
    </source>
</evidence>
<feature type="region of interest" description="Disordered" evidence="2">
    <location>
        <begin position="487"/>
        <end position="507"/>
    </location>
</feature>
<dbReference type="Pfam" id="PF25366">
    <property type="entry name" value="RUFY4"/>
    <property type="match status" value="1"/>
</dbReference>
<dbReference type="PANTHER" id="PTHR47732:SF1">
    <property type="entry name" value="RUN AND FYVE DOMAIN-CONTAINING PROTEIN 4"/>
    <property type="match status" value="1"/>
</dbReference>
<dbReference type="InterPro" id="IPR059036">
    <property type="entry name" value="RUFY4_dom"/>
</dbReference>
<keyword evidence="1" id="KW-0175">Coiled coil</keyword>
<dbReference type="RefSeq" id="XP_053071744.1">
    <property type="nucleotide sequence ID" value="XM_053215769.1"/>
</dbReference>
<evidence type="ECO:0000313" key="5">
    <source>
        <dbReference type="RefSeq" id="XP_053071744.1"/>
    </source>
</evidence>